<evidence type="ECO:0000313" key="2">
    <source>
        <dbReference type="EMBL" id="AAS53858.2"/>
    </source>
</evidence>
<gene>
    <name evidence="2" type="ORF">AGOS_AFR487C</name>
</gene>
<dbReference type="GeneID" id="4622313"/>
<evidence type="ECO:0000313" key="3">
    <source>
        <dbReference type="Proteomes" id="UP000000591"/>
    </source>
</evidence>
<evidence type="ECO:0000256" key="1">
    <source>
        <dbReference type="SAM" id="MobiDB-lite"/>
    </source>
</evidence>
<reference evidence="3" key="2">
    <citation type="journal article" date="2013" name="G3 (Bethesda)">
        <title>Genomes of Ashbya fungi isolated from insects reveal four mating-type loci, numerous translocations, lack of transposons, and distinct gene duplications.</title>
        <authorList>
            <person name="Dietrich F.S."/>
            <person name="Voegeli S."/>
            <person name="Kuo S."/>
            <person name="Philippsen P."/>
        </authorList>
    </citation>
    <scope>GENOME REANNOTATION</scope>
    <source>
        <strain evidence="3">ATCC 10895 / CBS 109.51 / FGSC 9923 / NRRL Y-1056</strain>
    </source>
</reference>
<name>Q752T6_EREGS</name>
<dbReference type="OrthoDB" id="4035094at2759"/>
<dbReference type="KEGG" id="ago:AGOS_AFR487C"/>
<feature type="region of interest" description="Disordered" evidence="1">
    <location>
        <begin position="278"/>
        <end position="305"/>
    </location>
</feature>
<dbReference type="EMBL" id="AE016819">
    <property type="protein sequence ID" value="AAS53858.2"/>
    <property type="molecule type" value="Genomic_DNA"/>
</dbReference>
<organism evidence="2 3">
    <name type="scientific">Eremothecium gossypii (strain ATCC 10895 / CBS 109.51 / FGSC 9923 / NRRL Y-1056)</name>
    <name type="common">Yeast</name>
    <name type="synonym">Ashbya gossypii</name>
    <dbReference type="NCBI Taxonomy" id="284811"/>
    <lineage>
        <taxon>Eukaryota</taxon>
        <taxon>Fungi</taxon>
        <taxon>Dikarya</taxon>
        <taxon>Ascomycota</taxon>
        <taxon>Saccharomycotina</taxon>
        <taxon>Saccharomycetes</taxon>
        <taxon>Saccharomycetales</taxon>
        <taxon>Saccharomycetaceae</taxon>
        <taxon>Eremothecium</taxon>
    </lineage>
</organism>
<dbReference type="InParanoid" id="Q752T6"/>
<protein>
    <submittedName>
        <fullName evidence="2">AFR487Cp</fullName>
    </submittedName>
</protein>
<proteinExistence type="predicted"/>
<dbReference type="AlphaFoldDB" id="Q752T6"/>
<dbReference type="RefSeq" id="NP_986034.2">
    <property type="nucleotide sequence ID" value="NM_212170.2"/>
</dbReference>
<accession>Q752T6</accession>
<dbReference type="eggNOG" id="ENOG502S1H9">
    <property type="taxonomic scope" value="Eukaryota"/>
</dbReference>
<reference evidence="2 3" key="1">
    <citation type="journal article" date="2004" name="Science">
        <title>The Ashbya gossypii genome as a tool for mapping the ancient Saccharomyces cerevisiae genome.</title>
        <authorList>
            <person name="Dietrich F.S."/>
            <person name="Voegeli S."/>
            <person name="Brachat S."/>
            <person name="Lerch A."/>
            <person name="Gates K."/>
            <person name="Steiner S."/>
            <person name="Mohr C."/>
            <person name="Pohlmann R."/>
            <person name="Luedi P."/>
            <person name="Choi S."/>
            <person name="Wing R.A."/>
            <person name="Flavier A."/>
            <person name="Gaffney T.D."/>
            <person name="Philippsen P."/>
        </authorList>
    </citation>
    <scope>NUCLEOTIDE SEQUENCE [LARGE SCALE GENOMIC DNA]</scope>
    <source>
        <strain evidence="3">ATCC 10895 / CBS 109.51 / FGSC 9923 / NRRL Y-1056</strain>
    </source>
</reference>
<dbReference type="Proteomes" id="UP000000591">
    <property type="component" value="Chromosome VI"/>
</dbReference>
<sequence>MLPTQSEAERQARRRAKFSDAARTAILGDVLADRGLLSRAGSATAALDALRTDAGARARLLDEVRALHSQDPTAELVGHGLRKLREVLVSVRASAGDARARELAQETFELSVQYYVDTENWPYAASCLEYLAGAAAGDRAAQHVSCLALYRALMDRDPAAALDLIRAHCAARPHLFAACIDAIALSGQPVLWYAAAARLPAPVRAFVLRLPAAQRLQEDALLVLGRAYNQLPLEFVERACFCELGCRLQEELARRWAIATGPAGQKTVYFKRRRELGADRAQGGPPERASLPGSAGAVSGPRRGS</sequence>
<dbReference type="HOGENOM" id="CLU_1001781_0_0_1"/>
<keyword evidence="3" id="KW-1185">Reference proteome</keyword>